<protein>
    <recommendedName>
        <fullName evidence="3">Alcohol dehydrogenase-like C-terminal domain-containing protein</fullName>
    </recommendedName>
</protein>
<dbReference type="Pfam" id="PF13602">
    <property type="entry name" value="ADH_zinc_N_2"/>
    <property type="match status" value="1"/>
</dbReference>
<evidence type="ECO:0000313" key="2">
    <source>
        <dbReference type="Proteomes" id="UP001157017"/>
    </source>
</evidence>
<evidence type="ECO:0000313" key="1">
    <source>
        <dbReference type="EMBL" id="GMA88367.1"/>
    </source>
</evidence>
<reference evidence="2" key="1">
    <citation type="journal article" date="2019" name="Int. J. Syst. Evol. Microbiol.">
        <title>The Global Catalogue of Microorganisms (GCM) 10K type strain sequencing project: providing services to taxonomists for standard genome sequencing and annotation.</title>
        <authorList>
            <consortium name="The Broad Institute Genomics Platform"/>
            <consortium name="The Broad Institute Genome Sequencing Center for Infectious Disease"/>
            <person name="Wu L."/>
            <person name="Ma J."/>
        </authorList>
    </citation>
    <scope>NUCLEOTIDE SEQUENCE [LARGE SCALE GENOMIC DNA]</scope>
    <source>
        <strain evidence="2">NBRC 108730</strain>
    </source>
</reference>
<organism evidence="1 2">
    <name type="scientific">Angustibacter aerolatus</name>
    <dbReference type="NCBI Taxonomy" id="1162965"/>
    <lineage>
        <taxon>Bacteria</taxon>
        <taxon>Bacillati</taxon>
        <taxon>Actinomycetota</taxon>
        <taxon>Actinomycetes</taxon>
        <taxon>Kineosporiales</taxon>
        <taxon>Kineosporiaceae</taxon>
    </lineage>
</organism>
<sequence length="127" mass="12890">MRDALGVDGADLVVEASGAAAAQAASLEVTAWGARVLLMGLASGNAANAALRLVQARLLRVTTSVGGPPSVWRPALRLMHRTGMDLTPAVSDVFGFDECVEALEAAGHPATTGKVMLTPTGRAPVAT</sequence>
<dbReference type="Proteomes" id="UP001157017">
    <property type="component" value="Unassembled WGS sequence"/>
</dbReference>
<name>A0ABQ6JNF5_9ACTN</name>
<dbReference type="Gene3D" id="3.90.180.10">
    <property type="entry name" value="Medium-chain alcohol dehydrogenases, catalytic domain"/>
    <property type="match status" value="1"/>
</dbReference>
<accession>A0ABQ6JNF5</accession>
<gene>
    <name evidence="1" type="ORF">GCM10025868_36170</name>
</gene>
<proteinExistence type="predicted"/>
<keyword evidence="2" id="KW-1185">Reference proteome</keyword>
<comment type="caution">
    <text evidence="1">The sequence shown here is derived from an EMBL/GenBank/DDBJ whole genome shotgun (WGS) entry which is preliminary data.</text>
</comment>
<dbReference type="InterPro" id="IPR036291">
    <property type="entry name" value="NAD(P)-bd_dom_sf"/>
</dbReference>
<dbReference type="SUPFAM" id="SSF51735">
    <property type="entry name" value="NAD(P)-binding Rossmann-fold domains"/>
    <property type="match status" value="1"/>
</dbReference>
<evidence type="ECO:0008006" key="3">
    <source>
        <dbReference type="Google" id="ProtNLM"/>
    </source>
</evidence>
<dbReference type="EMBL" id="BSUZ01000001">
    <property type="protein sequence ID" value="GMA88367.1"/>
    <property type="molecule type" value="Genomic_DNA"/>
</dbReference>